<dbReference type="EMBL" id="KL198011">
    <property type="protein sequence ID" value="KDQ25146.1"/>
    <property type="molecule type" value="Genomic_DNA"/>
</dbReference>
<evidence type="ECO:0000256" key="1">
    <source>
        <dbReference type="ARBA" id="ARBA00005107"/>
    </source>
</evidence>
<organism evidence="5 6">
    <name type="scientific">Pleurotus ostreatus (strain PC15)</name>
    <name type="common">Oyster mushroom</name>
    <dbReference type="NCBI Taxonomy" id="1137138"/>
    <lineage>
        <taxon>Eukaryota</taxon>
        <taxon>Fungi</taxon>
        <taxon>Dikarya</taxon>
        <taxon>Basidiomycota</taxon>
        <taxon>Agaricomycotina</taxon>
        <taxon>Agaricomycetes</taxon>
        <taxon>Agaricomycetidae</taxon>
        <taxon>Agaricales</taxon>
        <taxon>Pleurotineae</taxon>
        <taxon>Pleurotaceae</taxon>
        <taxon>Pleurotus</taxon>
    </lineage>
</organism>
<dbReference type="GO" id="GO:0016491">
    <property type="term" value="F:oxidoreductase activity"/>
    <property type="evidence" value="ECO:0007669"/>
    <property type="project" value="UniProtKB-KW"/>
</dbReference>
<dbReference type="InterPro" id="IPR051604">
    <property type="entry name" value="Ergot_Alk_Oxidoreductase"/>
</dbReference>
<reference evidence="6" key="1">
    <citation type="journal article" date="2014" name="Proc. Natl. Acad. Sci. U.S.A.">
        <title>Extensive sampling of basidiomycete genomes demonstrates inadequacy of the white-rot/brown-rot paradigm for wood decay fungi.</title>
        <authorList>
            <person name="Riley R."/>
            <person name="Salamov A.A."/>
            <person name="Brown D.W."/>
            <person name="Nagy L.G."/>
            <person name="Floudas D."/>
            <person name="Held B.W."/>
            <person name="Levasseur A."/>
            <person name="Lombard V."/>
            <person name="Morin E."/>
            <person name="Otillar R."/>
            <person name="Lindquist E.A."/>
            <person name="Sun H."/>
            <person name="LaButti K.M."/>
            <person name="Schmutz J."/>
            <person name="Jabbour D."/>
            <person name="Luo H."/>
            <person name="Baker S.E."/>
            <person name="Pisabarro A.G."/>
            <person name="Walton J.D."/>
            <person name="Blanchette R.A."/>
            <person name="Henrissat B."/>
            <person name="Martin F."/>
            <person name="Cullen D."/>
            <person name="Hibbett D.S."/>
            <person name="Grigoriev I.V."/>
        </authorList>
    </citation>
    <scope>NUCLEOTIDE SEQUENCE [LARGE SCALE GENOMIC DNA]</scope>
    <source>
        <strain evidence="6">PC15</strain>
    </source>
</reference>
<dbReference type="OrthoDB" id="419598at2759"/>
<dbReference type="Gene3D" id="3.90.25.10">
    <property type="entry name" value="UDP-galactose 4-epimerase, domain 1"/>
    <property type="match status" value="1"/>
</dbReference>
<evidence type="ECO:0000256" key="2">
    <source>
        <dbReference type="ARBA" id="ARBA00005372"/>
    </source>
</evidence>
<dbReference type="InterPro" id="IPR036291">
    <property type="entry name" value="NAD(P)-bd_dom_sf"/>
</dbReference>
<dbReference type="GO" id="GO:0035835">
    <property type="term" value="P:indole alkaloid biosynthetic process"/>
    <property type="evidence" value="ECO:0007669"/>
    <property type="project" value="UniProtKB-UniPathway"/>
</dbReference>
<keyword evidence="3" id="KW-0017">Alkaloid metabolism</keyword>
<dbReference type="InterPro" id="IPR019901">
    <property type="entry name" value="Ergot_alkaloid_biosynthesis"/>
</dbReference>
<dbReference type="STRING" id="1137138.A0A067NNF6"/>
<comment type="similarity">
    <text evidence="2">Belongs to the fgaFS/easG family.</text>
</comment>
<comment type="pathway">
    <text evidence="1">Alkaloid biosynthesis; ergot alkaloid biosynthesis.</text>
</comment>
<dbReference type="PANTHER" id="PTHR43162">
    <property type="match status" value="1"/>
</dbReference>
<proteinExistence type="inferred from homology"/>
<evidence type="ECO:0000313" key="5">
    <source>
        <dbReference type="EMBL" id="KDQ25146.1"/>
    </source>
</evidence>
<evidence type="ECO:0000256" key="4">
    <source>
        <dbReference type="ARBA" id="ARBA00023002"/>
    </source>
</evidence>
<dbReference type="Gene3D" id="3.40.50.720">
    <property type="entry name" value="NAD(P)-binding Rossmann-like Domain"/>
    <property type="match status" value="1"/>
</dbReference>
<name>A0A067NNF6_PLEO1</name>
<dbReference type="UniPathway" id="UPA00327"/>
<dbReference type="PANTHER" id="PTHR43162:SF1">
    <property type="entry name" value="PRESTALK A DIFFERENTIATION PROTEIN A"/>
    <property type="match status" value="1"/>
</dbReference>
<dbReference type="NCBIfam" id="TIGR03649">
    <property type="entry name" value="ergot_EASG"/>
    <property type="match status" value="1"/>
</dbReference>
<accession>A0A067NNF6</accession>
<evidence type="ECO:0000313" key="6">
    <source>
        <dbReference type="Proteomes" id="UP000027073"/>
    </source>
</evidence>
<dbReference type="InParanoid" id="A0A067NNF6"/>
<evidence type="ECO:0000256" key="3">
    <source>
        <dbReference type="ARBA" id="ARBA00022589"/>
    </source>
</evidence>
<protein>
    <recommendedName>
        <fullName evidence="7">NmrA-like domain-containing protein</fullName>
    </recommendedName>
</protein>
<keyword evidence="4" id="KW-0560">Oxidoreductase</keyword>
<evidence type="ECO:0008006" key="7">
    <source>
        <dbReference type="Google" id="ProtNLM"/>
    </source>
</evidence>
<dbReference type="SUPFAM" id="SSF51735">
    <property type="entry name" value="NAD(P)-binding Rossmann-fold domains"/>
    <property type="match status" value="1"/>
</dbReference>
<gene>
    <name evidence="5" type="ORF">PLEOSDRAFT_33038</name>
</gene>
<dbReference type="Proteomes" id="UP000027073">
    <property type="component" value="Unassembled WGS sequence"/>
</dbReference>
<sequence length="283" mass="31011">MAIFVTGGGGKTSKAVASQLKDASIPFVVGSTRGVQASSQGIDAVKFDWTDESTYPIPFEHEFSNGEKITAVYIVAGPVADPSPAINSFVDYAMKEHGVKRFVLCGGETLKKGGPFVGTVWSHLEEVGAEYLVLLPTWFLENYLDWFYLPLKDENKIYTCAGDATMAFVSSEDIAALAIKGLTSEKPFNCDFTVHGPELITHDQLAEKFSKVLGRKIEHVRVTQEKRASMLAEAGFPAAFAQFIAYLEANVWNKEVDEATARVTGKKLLTCDEFIAKHKAAWL</sequence>
<dbReference type="AlphaFoldDB" id="A0A067NNF6"/>
<dbReference type="VEuPathDB" id="FungiDB:PLEOSDRAFT_33038"/>
<dbReference type="HOGENOM" id="CLU_007383_10_6_1"/>